<name>A0ABR3NPA8_9TELE</name>
<dbReference type="Proteomes" id="UP001558613">
    <property type="component" value="Unassembled WGS sequence"/>
</dbReference>
<protein>
    <submittedName>
        <fullName evidence="1">Uncharacterized protein</fullName>
    </submittedName>
</protein>
<evidence type="ECO:0000313" key="1">
    <source>
        <dbReference type="EMBL" id="KAL1278481.1"/>
    </source>
</evidence>
<keyword evidence="2" id="KW-1185">Reference proteome</keyword>
<dbReference type="EMBL" id="JAYMGO010000003">
    <property type="protein sequence ID" value="KAL1278481.1"/>
    <property type="molecule type" value="Genomic_DNA"/>
</dbReference>
<reference evidence="1 2" key="1">
    <citation type="submission" date="2023-09" db="EMBL/GenBank/DDBJ databases">
        <authorList>
            <person name="Wang M."/>
        </authorList>
    </citation>
    <scope>NUCLEOTIDE SEQUENCE [LARGE SCALE GENOMIC DNA]</scope>
    <source>
        <strain evidence="1">GT-2023</strain>
        <tissue evidence="1">Liver</tissue>
    </source>
</reference>
<organism evidence="1 2">
    <name type="scientific">Cirrhinus molitorella</name>
    <name type="common">mud carp</name>
    <dbReference type="NCBI Taxonomy" id="172907"/>
    <lineage>
        <taxon>Eukaryota</taxon>
        <taxon>Metazoa</taxon>
        <taxon>Chordata</taxon>
        <taxon>Craniata</taxon>
        <taxon>Vertebrata</taxon>
        <taxon>Euteleostomi</taxon>
        <taxon>Actinopterygii</taxon>
        <taxon>Neopterygii</taxon>
        <taxon>Teleostei</taxon>
        <taxon>Ostariophysi</taxon>
        <taxon>Cypriniformes</taxon>
        <taxon>Cyprinidae</taxon>
        <taxon>Labeoninae</taxon>
        <taxon>Labeonini</taxon>
        <taxon>Cirrhinus</taxon>
    </lineage>
</organism>
<comment type="caution">
    <text evidence="1">The sequence shown here is derived from an EMBL/GenBank/DDBJ whole genome shotgun (WGS) entry which is preliminary data.</text>
</comment>
<sequence>MTVTHCQALNGVGSARNDLIHHNFGKSGCFLTEISVRFKRERGRRSGPRTVAGMFRNKRSPDSYKRKRCTLVFLHSQTELPDVCLSMIHSPGFAPLCHVKSVLSREARVSHVGFGSALGNKWIILDALPYLCD</sequence>
<accession>A0ABR3NPA8</accession>
<proteinExistence type="predicted"/>
<evidence type="ECO:0000313" key="2">
    <source>
        <dbReference type="Proteomes" id="UP001558613"/>
    </source>
</evidence>
<gene>
    <name evidence="1" type="ORF">QQF64_025154</name>
</gene>